<keyword evidence="1" id="KW-0732">Signal</keyword>
<name>A0A2M8L604_9BACT</name>
<gene>
    <name evidence="2" type="ORF">COU96_00695</name>
</gene>
<accession>A0A2M8L604</accession>
<reference evidence="3" key="1">
    <citation type="submission" date="2017-09" db="EMBL/GenBank/DDBJ databases">
        <title>Depth-based differentiation of microbial function through sediment-hosted aquifers and enrichment of novel symbionts in the deep terrestrial subsurface.</title>
        <authorList>
            <person name="Probst A.J."/>
            <person name="Ladd B."/>
            <person name="Jarett J.K."/>
            <person name="Geller-Mcgrath D.E."/>
            <person name="Sieber C.M.K."/>
            <person name="Emerson J.B."/>
            <person name="Anantharaman K."/>
            <person name="Thomas B.C."/>
            <person name="Malmstrom R."/>
            <person name="Stieglmeier M."/>
            <person name="Klingl A."/>
            <person name="Woyke T."/>
            <person name="Ryan C.M."/>
            <person name="Banfield J.F."/>
        </authorList>
    </citation>
    <scope>NUCLEOTIDE SEQUENCE [LARGE SCALE GENOMIC DNA]</scope>
</reference>
<feature type="chain" id="PRO_5014909038" description="DUF5666 domain-containing protein" evidence="1">
    <location>
        <begin position="24"/>
        <end position="218"/>
    </location>
</feature>
<dbReference type="AlphaFoldDB" id="A0A2M8L604"/>
<feature type="signal peptide" evidence="1">
    <location>
        <begin position="1"/>
        <end position="23"/>
    </location>
</feature>
<evidence type="ECO:0008006" key="4">
    <source>
        <dbReference type="Google" id="ProtNLM"/>
    </source>
</evidence>
<organism evidence="2 3">
    <name type="scientific">Candidatus Shapirobacteria bacterium CG10_big_fil_rev_8_21_14_0_10_38_14</name>
    <dbReference type="NCBI Taxonomy" id="1974483"/>
    <lineage>
        <taxon>Bacteria</taxon>
        <taxon>Candidatus Shapironibacteriota</taxon>
    </lineage>
</organism>
<protein>
    <recommendedName>
        <fullName evidence="4">DUF5666 domain-containing protein</fullName>
    </recommendedName>
</protein>
<dbReference type="EMBL" id="PFEL01000032">
    <property type="protein sequence ID" value="PJE69263.1"/>
    <property type="molecule type" value="Genomic_DNA"/>
</dbReference>
<dbReference type="Proteomes" id="UP000229500">
    <property type="component" value="Unassembled WGS sequence"/>
</dbReference>
<evidence type="ECO:0000256" key="1">
    <source>
        <dbReference type="SAM" id="SignalP"/>
    </source>
</evidence>
<evidence type="ECO:0000313" key="2">
    <source>
        <dbReference type="EMBL" id="PJE69263.1"/>
    </source>
</evidence>
<comment type="caution">
    <text evidence="2">The sequence shown here is derived from an EMBL/GenBank/DDBJ whole genome shotgun (WGS) entry which is preliminary data.</text>
</comment>
<evidence type="ECO:0000313" key="3">
    <source>
        <dbReference type="Proteomes" id="UP000229500"/>
    </source>
</evidence>
<feature type="non-terminal residue" evidence="2">
    <location>
        <position position="218"/>
    </location>
</feature>
<proteinExistence type="predicted"/>
<sequence length="218" mass="24703">MKKFSIFLLSIFSFSLLTLPVWAVSPTPEVSPSRVEEIREAVKEKVREKLNEVKKGQKRAFVGEITEITNSTLVLKNEKGERQAKITDDTTIIGKGKQKIEFEDLEIGNFVIAMGYLDENNILQTQRLVVTNKPEVPVREAAFGKVTNISSTETEKIITVKNEKKDMIYTVEITSKTKITKKIEGKMEQVEFKDIEIDDKLVAVGTPEKNEEKIIIAK</sequence>